<dbReference type="RefSeq" id="WP_177231798.1">
    <property type="nucleotide sequence ID" value="NZ_FOEF01000031.1"/>
</dbReference>
<evidence type="ECO:0000256" key="2">
    <source>
        <dbReference type="SAM" id="Phobius"/>
    </source>
</evidence>
<gene>
    <name evidence="4" type="ORF">SAMN04489732_13132</name>
</gene>
<dbReference type="AlphaFoldDB" id="A0A1H8YNY5"/>
<evidence type="ECO:0000256" key="1">
    <source>
        <dbReference type="SAM" id="MobiDB-lite"/>
    </source>
</evidence>
<feature type="compositionally biased region" description="Polar residues" evidence="1">
    <location>
        <begin position="1"/>
        <end position="16"/>
    </location>
</feature>
<keyword evidence="2" id="KW-1133">Transmembrane helix</keyword>
<feature type="region of interest" description="Disordered" evidence="1">
    <location>
        <begin position="1"/>
        <end position="32"/>
    </location>
</feature>
<accession>A0A1H8YNY5</accession>
<dbReference type="InterPro" id="IPR013974">
    <property type="entry name" value="SAF"/>
</dbReference>
<evidence type="ECO:0000313" key="5">
    <source>
        <dbReference type="Proteomes" id="UP000198582"/>
    </source>
</evidence>
<proteinExistence type="predicted"/>
<protein>
    <submittedName>
        <fullName evidence="4">SAF domain-containing protein</fullName>
    </submittedName>
</protein>
<feature type="transmembrane region" description="Helical" evidence="2">
    <location>
        <begin position="38"/>
        <end position="59"/>
    </location>
</feature>
<dbReference type="SMART" id="SM00858">
    <property type="entry name" value="SAF"/>
    <property type="match status" value="1"/>
</dbReference>
<dbReference type="STRING" id="394193.SAMN04489732_13132"/>
<keyword evidence="5" id="KW-1185">Reference proteome</keyword>
<keyword evidence="2" id="KW-0812">Transmembrane</keyword>
<dbReference type="EMBL" id="FOEF01000031">
    <property type="protein sequence ID" value="SEP53793.1"/>
    <property type="molecule type" value="Genomic_DNA"/>
</dbReference>
<name>A0A1H8YNY5_9PSEU</name>
<keyword evidence="2" id="KW-0472">Membrane</keyword>
<reference evidence="4 5" key="1">
    <citation type="submission" date="2016-10" db="EMBL/GenBank/DDBJ databases">
        <authorList>
            <person name="de Groot N.N."/>
        </authorList>
    </citation>
    <scope>NUCLEOTIDE SEQUENCE [LARGE SCALE GENOMIC DNA]</scope>
    <source>
        <strain evidence="4 5">DSM 44993</strain>
    </source>
</reference>
<dbReference type="CDD" id="cd11614">
    <property type="entry name" value="SAF_CpaB_FlgA_like"/>
    <property type="match status" value="1"/>
</dbReference>
<organism evidence="4 5">
    <name type="scientific">Amycolatopsis saalfeldensis</name>
    <dbReference type="NCBI Taxonomy" id="394193"/>
    <lineage>
        <taxon>Bacteria</taxon>
        <taxon>Bacillati</taxon>
        <taxon>Actinomycetota</taxon>
        <taxon>Actinomycetes</taxon>
        <taxon>Pseudonocardiales</taxon>
        <taxon>Pseudonocardiaceae</taxon>
        <taxon>Amycolatopsis</taxon>
    </lineage>
</organism>
<dbReference type="Proteomes" id="UP000198582">
    <property type="component" value="Unassembled WGS sequence"/>
</dbReference>
<evidence type="ECO:0000259" key="3">
    <source>
        <dbReference type="SMART" id="SM00858"/>
    </source>
</evidence>
<feature type="domain" description="SAF" evidence="3">
    <location>
        <begin position="66"/>
        <end position="129"/>
    </location>
</feature>
<sequence>MDTALSFSRPPQQRGSGTAAAGRPEDGDGPRVPRRRRWWLLSVAVVLAAVVAVGNYALIAGQDARVEVLVLTRTVSWGQQLGEGDLGVAKAVPDQPLASISASERAGVVGRVARSTLPAGSVLAPGQLSAQPVPGPGERLVGLPVKPGHLPARGLAAGDVVQVSPVASGTGTDAGSAPANAAEPFRARVLGVGLPDPSGVVTVDVVVGADAALAATSAAAGQVVLVQLGPGA</sequence>
<evidence type="ECO:0000313" key="4">
    <source>
        <dbReference type="EMBL" id="SEP53793.1"/>
    </source>
</evidence>